<dbReference type="Proteomes" id="UP000076661">
    <property type="component" value="Unassembled WGS sequence"/>
</dbReference>
<comment type="caution">
    <text evidence="1">The sequence shown here is derived from an EMBL/GenBank/DDBJ whole genome shotgun (WGS) entry which is preliminary data.</text>
</comment>
<evidence type="ECO:0000313" key="1">
    <source>
        <dbReference type="EMBL" id="KZN68728.1"/>
    </source>
</evidence>
<sequence length="145" mass="15599">MSVSADGSFTTELTLANGVHSVIVEATYGTQREAVEVPIEVDSNASVEVVNLTIGQSQTIAIDVSADSQVMSQVRNLFSQFSQMPAGLSIQTSNASFVDQHTLRVNYEISASKVISRADVDCNIILRDSAQSDVFVHPVTLRINP</sequence>
<organism evidence="1 2">
    <name type="scientific">Pseudoalteromonas luteoviolacea S4060-1</name>
    <dbReference type="NCBI Taxonomy" id="1365257"/>
    <lineage>
        <taxon>Bacteria</taxon>
        <taxon>Pseudomonadati</taxon>
        <taxon>Pseudomonadota</taxon>
        <taxon>Gammaproteobacteria</taxon>
        <taxon>Alteromonadales</taxon>
        <taxon>Pseudoalteromonadaceae</taxon>
        <taxon>Pseudoalteromonas</taxon>
    </lineage>
</organism>
<name>A0A167NSU8_9GAMM</name>
<protein>
    <submittedName>
        <fullName evidence="1">Uncharacterized protein</fullName>
    </submittedName>
</protein>
<dbReference type="PATRIC" id="fig|1365257.3.peg.1155"/>
<evidence type="ECO:0000313" key="2">
    <source>
        <dbReference type="Proteomes" id="UP000076661"/>
    </source>
</evidence>
<gene>
    <name evidence="1" type="ORF">N478_13775</name>
</gene>
<reference evidence="1 2" key="1">
    <citation type="submission" date="2013-07" db="EMBL/GenBank/DDBJ databases">
        <title>Comparative Genomic and Metabolomic Analysis of Twelve Strains of Pseudoalteromonas luteoviolacea.</title>
        <authorList>
            <person name="Vynne N.G."/>
            <person name="Mansson M."/>
            <person name="Gram L."/>
        </authorList>
    </citation>
    <scope>NUCLEOTIDE SEQUENCE [LARGE SCALE GENOMIC DNA]</scope>
    <source>
        <strain evidence="1 2">S4060-1</strain>
    </source>
</reference>
<accession>A0A167NSU8</accession>
<proteinExistence type="predicted"/>
<dbReference type="AlphaFoldDB" id="A0A167NSU8"/>
<dbReference type="EMBL" id="AUXX01000008">
    <property type="protein sequence ID" value="KZN68728.1"/>
    <property type="molecule type" value="Genomic_DNA"/>
</dbReference>